<proteinExistence type="predicted"/>
<gene>
    <name evidence="1" type="ORF">POCTA_138.1.T1300013</name>
</gene>
<dbReference type="Proteomes" id="UP000683925">
    <property type="component" value="Unassembled WGS sequence"/>
</dbReference>
<dbReference type="EMBL" id="CAJJDP010000130">
    <property type="protein sequence ID" value="CAD8203427.1"/>
    <property type="molecule type" value="Genomic_DNA"/>
</dbReference>
<protein>
    <submittedName>
        <fullName evidence="1">Uncharacterized protein</fullName>
    </submittedName>
</protein>
<name>A0A8S1XR01_PAROT</name>
<keyword evidence="2" id="KW-1185">Reference proteome</keyword>
<accession>A0A8S1XR01</accession>
<dbReference type="AlphaFoldDB" id="A0A8S1XR01"/>
<evidence type="ECO:0000313" key="1">
    <source>
        <dbReference type="EMBL" id="CAD8203427.1"/>
    </source>
</evidence>
<comment type="caution">
    <text evidence="1">The sequence shown here is derived from an EMBL/GenBank/DDBJ whole genome shotgun (WGS) entry which is preliminary data.</text>
</comment>
<reference evidence="1" key="1">
    <citation type="submission" date="2021-01" db="EMBL/GenBank/DDBJ databases">
        <authorList>
            <consortium name="Genoscope - CEA"/>
            <person name="William W."/>
        </authorList>
    </citation>
    <scope>NUCLEOTIDE SEQUENCE</scope>
</reference>
<sequence length="68" mass="8202">MKNFPLRANFEKIELVEYLSMGCAMSEENYIFDFSIGQRIHRKTDLIQLLKVIYKFIKLRTLQQNKMN</sequence>
<organism evidence="1 2">
    <name type="scientific">Paramecium octaurelia</name>
    <dbReference type="NCBI Taxonomy" id="43137"/>
    <lineage>
        <taxon>Eukaryota</taxon>
        <taxon>Sar</taxon>
        <taxon>Alveolata</taxon>
        <taxon>Ciliophora</taxon>
        <taxon>Intramacronucleata</taxon>
        <taxon>Oligohymenophorea</taxon>
        <taxon>Peniculida</taxon>
        <taxon>Parameciidae</taxon>
        <taxon>Paramecium</taxon>
    </lineage>
</organism>
<evidence type="ECO:0000313" key="2">
    <source>
        <dbReference type="Proteomes" id="UP000683925"/>
    </source>
</evidence>